<protein>
    <recommendedName>
        <fullName evidence="2">DUF1501 domain-containing protein</fullName>
    </recommendedName>
</protein>
<dbReference type="EMBL" id="FPHK01000099">
    <property type="protein sequence ID" value="SFV66139.1"/>
    <property type="molecule type" value="Genomic_DNA"/>
</dbReference>
<dbReference type="PANTHER" id="PTHR43737">
    <property type="entry name" value="BLL7424 PROTEIN"/>
    <property type="match status" value="1"/>
</dbReference>
<name>A0A1W1CK49_9ZZZZ</name>
<dbReference type="Pfam" id="PF07394">
    <property type="entry name" value="DUF1501"/>
    <property type="match status" value="1"/>
</dbReference>
<gene>
    <name evidence="1" type="ORF">MNB_SM-6-819</name>
</gene>
<dbReference type="AlphaFoldDB" id="A0A1W1CK49"/>
<proteinExistence type="predicted"/>
<dbReference type="InterPro" id="IPR010869">
    <property type="entry name" value="DUF1501"/>
</dbReference>
<dbReference type="PANTHER" id="PTHR43737:SF1">
    <property type="entry name" value="DUF1501 DOMAIN-CONTAINING PROTEIN"/>
    <property type="match status" value="1"/>
</dbReference>
<evidence type="ECO:0008006" key="2">
    <source>
        <dbReference type="Google" id="ProtNLM"/>
    </source>
</evidence>
<accession>A0A1W1CK49</accession>
<organism evidence="1">
    <name type="scientific">hydrothermal vent metagenome</name>
    <dbReference type="NCBI Taxonomy" id="652676"/>
    <lineage>
        <taxon>unclassified sequences</taxon>
        <taxon>metagenomes</taxon>
        <taxon>ecological metagenomes</taxon>
    </lineage>
</organism>
<reference evidence="1" key="1">
    <citation type="submission" date="2016-10" db="EMBL/GenBank/DDBJ databases">
        <authorList>
            <person name="de Groot N.N."/>
        </authorList>
    </citation>
    <scope>NUCLEOTIDE SEQUENCE</scope>
</reference>
<sequence>MKRREFLKYAAAAGSIGAYPQVLSASNNPTFSDFKAIVMVDLQGGNDALNSFIPTGSDAKTGYNNYVEQRSKSIAIPNKDLMDNLRNLVSGGALQIGSPSDNPYYIRVNEAENYMKGFYLLDKNNFDSKIAINAMMPELAYWMDQGRGAVIQNVGNISAPYNKSDLQKDTGKLPPSIFAHNVQNLLAHLGYASSMSMPTGWLGKLADQWGNVNGNTIYKMNINLSSYGIDHAMFGANTRPMNYSYLGPTKLDRSIHNDFEAWVNKRPTASQDIFRKLHMILRGNSYNETLTTSTDWDNLNKNNPFENVADVYGNLIYQGRNEVSKAQMGIGNPINDRVVESFKTAAKLIAIAKNKGFKRIVLSIVVPGFDQHSNLKQDHSLRIRGLSYGIDTFMRAMDSQGWLDEVLVASLSDFSRSTASNGDGSDHAWGGAQFVLGAVNPGNYGVFPDLTVGGDQDISKRGRLIPTTSYSQYYGEILKWFGASSDEIGHALPELKNFTSVATNLNFMKS</sequence>
<evidence type="ECO:0000313" key="1">
    <source>
        <dbReference type="EMBL" id="SFV66139.1"/>
    </source>
</evidence>